<feature type="transmembrane region" description="Helical" evidence="6">
    <location>
        <begin position="155"/>
        <end position="173"/>
    </location>
</feature>
<evidence type="ECO:0000313" key="7">
    <source>
        <dbReference type="EMBL" id="WNY23157.1"/>
    </source>
</evidence>
<accession>A0AA96UYU5</accession>
<dbReference type="PANTHER" id="PTHR43723:SF1">
    <property type="entry name" value="COBALT TRANSPORT PROTEIN CBIQ"/>
    <property type="match status" value="1"/>
</dbReference>
<dbReference type="EMBL" id="CP131059">
    <property type="protein sequence ID" value="WNY23157.1"/>
    <property type="molecule type" value="Genomic_DNA"/>
</dbReference>
<dbReference type="NCBIfam" id="TIGR02454">
    <property type="entry name" value="ECF_T_CbiQ"/>
    <property type="match status" value="1"/>
</dbReference>
<dbReference type="KEGG" id="mehf:MmiHf6_04610"/>
<name>A0AA96UYU5_9EURY</name>
<evidence type="ECO:0000256" key="6">
    <source>
        <dbReference type="SAM" id="Phobius"/>
    </source>
</evidence>
<dbReference type="AlphaFoldDB" id="A0AA96UYU5"/>
<evidence type="ECO:0000313" key="8">
    <source>
        <dbReference type="Proteomes" id="UP001302978"/>
    </source>
</evidence>
<comment type="subcellular location">
    <subcellularLocation>
        <location evidence="1">Cell membrane</location>
        <topology evidence="1">Multi-pass membrane protein</topology>
    </subcellularLocation>
</comment>
<gene>
    <name evidence="7" type="primary">cbiQ</name>
    <name evidence="7" type="ORF">MmiHf6_04610</name>
</gene>
<feature type="transmembrane region" description="Helical" evidence="6">
    <location>
        <begin position="66"/>
        <end position="86"/>
    </location>
</feature>
<dbReference type="InterPro" id="IPR012809">
    <property type="entry name" value="ECF_CbiQ"/>
</dbReference>
<evidence type="ECO:0000256" key="4">
    <source>
        <dbReference type="ARBA" id="ARBA00022989"/>
    </source>
</evidence>
<sequence>MRTLDDIALVSPLRYKNTTLKIILVLIGLLAGLFSSSPILPLFIAVCMIAATLILGKIPVGMYLKLFLSVLGFAVVSAFILAFFAYGDGGETLWSINLFGWVISITTGSANLALLVFARSANGLACLFFLSMTTPMLELFSYFKRISFLDIFMELVMLIYRYIFVFLALLLNIQSAQAMRFGYSNFKRSIHSVGLLVGSLFVQTLEQGDRLYLSMNSRCYDGKLPYYDAKYKIMFSDALLSLLFVASIAAVFYYTRGFQFF</sequence>
<reference evidence="7 8" key="1">
    <citation type="submission" date="2023-07" db="EMBL/GenBank/DDBJ databases">
        <title>Closed genoem sequence of Methanomicrococcus sp. Hf6.</title>
        <authorList>
            <person name="Poehlein A."/>
            <person name="Protasov E."/>
            <person name="Platt K."/>
            <person name="Reeh H."/>
            <person name="Daniel R."/>
            <person name="Brune A."/>
        </authorList>
    </citation>
    <scope>NUCLEOTIDE SEQUENCE [LARGE SCALE GENOMIC DNA]</scope>
    <source>
        <strain evidence="7 8">Hf6</strain>
    </source>
</reference>
<protein>
    <submittedName>
        <fullName evidence="7">Cobalt transport protein CbiQ</fullName>
    </submittedName>
</protein>
<dbReference type="InterPro" id="IPR003339">
    <property type="entry name" value="ABC/ECF_trnsptr_transmembrane"/>
</dbReference>
<dbReference type="PANTHER" id="PTHR43723">
    <property type="entry name" value="COBALT TRANSPORT PROTEIN CBIQ"/>
    <property type="match status" value="1"/>
</dbReference>
<dbReference type="Proteomes" id="UP001302978">
    <property type="component" value="Chromosome"/>
</dbReference>
<keyword evidence="8" id="KW-1185">Reference proteome</keyword>
<dbReference type="InterPro" id="IPR052770">
    <property type="entry name" value="Cobalt_transport_CbiQ"/>
</dbReference>
<keyword evidence="3 6" id="KW-0812">Transmembrane</keyword>
<dbReference type="Pfam" id="PF02361">
    <property type="entry name" value="CbiQ"/>
    <property type="match status" value="1"/>
</dbReference>
<keyword evidence="5 6" id="KW-0472">Membrane</keyword>
<dbReference type="CDD" id="cd16914">
    <property type="entry name" value="EcfT"/>
    <property type="match status" value="1"/>
</dbReference>
<evidence type="ECO:0000256" key="2">
    <source>
        <dbReference type="ARBA" id="ARBA00022475"/>
    </source>
</evidence>
<feature type="transmembrane region" description="Helical" evidence="6">
    <location>
        <begin position="233"/>
        <end position="255"/>
    </location>
</feature>
<keyword evidence="4 6" id="KW-1133">Transmembrane helix</keyword>
<dbReference type="GO" id="GO:0043190">
    <property type="term" value="C:ATP-binding cassette (ABC) transporter complex"/>
    <property type="evidence" value="ECO:0007669"/>
    <property type="project" value="InterPro"/>
</dbReference>
<proteinExistence type="predicted"/>
<evidence type="ECO:0000256" key="1">
    <source>
        <dbReference type="ARBA" id="ARBA00004651"/>
    </source>
</evidence>
<evidence type="ECO:0000256" key="3">
    <source>
        <dbReference type="ARBA" id="ARBA00022692"/>
    </source>
</evidence>
<feature type="transmembrane region" description="Helical" evidence="6">
    <location>
        <begin position="98"/>
        <end position="117"/>
    </location>
</feature>
<feature type="transmembrane region" description="Helical" evidence="6">
    <location>
        <begin position="124"/>
        <end position="143"/>
    </location>
</feature>
<evidence type="ECO:0000256" key="5">
    <source>
        <dbReference type="ARBA" id="ARBA00023136"/>
    </source>
</evidence>
<feature type="transmembrane region" description="Helical" evidence="6">
    <location>
        <begin position="22"/>
        <end position="54"/>
    </location>
</feature>
<dbReference type="GO" id="GO:0006824">
    <property type="term" value="P:cobalt ion transport"/>
    <property type="evidence" value="ECO:0007669"/>
    <property type="project" value="InterPro"/>
</dbReference>
<keyword evidence="2" id="KW-1003">Cell membrane</keyword>
<organism evidence="7 8">
    <name type="scientific">Methanimicrococcus hongohii</name>
    <dbReference type="NCBI Taxonomy" id="3028295"/>
    <lineage>
        <taxon>Archaea</taxon>
        <taxon>Methanobacteriati</taxon>
        <taxon>Methanobacteriota</taxon>
        <taxon>Stenosarchaea group</taxon>
        <taxon>Methanomicrobia</taxon>
        <taxon>Methanosarcinales</taxon>
        <taxon>Methanosarcinaceae</taxon>
        <taxon>Methanimicrococcus</taxon>
    </lineage>
</organism>